<feature type="region of interest" description="Disordered" evidence="1">
    <location>
        <begin position="471"/>
        <end position="494"/>
    </location>
</feature>
<evidence type="ECO:0000313" key="3">
    <source>
        <dbReference type="Proteomes" id="UP000694560"/>
    </source>
</evidence>
<sequence>MSHRRGPWDPLQQNHHPVCGPTRSKSKRLRTKRERDVAKLGPKVTLGGSWWGPAVPPRWLQPPLWRGLPLGSPLRPPKPVVITEKRLCHRGLFNREVKSLDVQRLLTPGPGGDASLPIPQIEEGEAGGIPAKVLQEAVASLASLLASSGVFLGRNLVSERRRSLMAALRRHHHGPPDLGVFLTHRTPAQPPGTADAPRGPTRDTLSPKSIARREGTQTAHPGGCPYADIPAGPPHPQTPQSSKSGDGEPRHPPDHPRGPRTPSDHPGIPGPTPNPFQPLETPRPHPDPPNLPQTTPGPPIWSPEAPEPPCPPLDLSGTRQSPSDRYGSPDHGVKRLPRPPRTPRSPTLELRASQASAGRPESPLEPPETHREPPHASRPLWHSPDCPRVSLQPLRSPTTPNSGAWSRPGTPGASLHHPGTLPDPHGTPTWSPEPPGARQDREPSRCCCHRLYRDTAQRDPLRADLLGTAPSIAIPPVPTLSTAPRLAPPLSVAT</sequence>
<evidence type="ECO:0000313" key="2">
    <source>
        <dbReference type="Ensembl" id="ENSMCSP00000016008.1"/>
    </source>
</evidence>
<dbReference type="InterPro" id="IPR029355">
    <property type="entry name" value="Pro-rich_19"/>
</dbReference>
<proteinExistence type="predicted"/>
<reference evidence="2" key="2">
    <citation type="submission" date="2025-09" db="UniProtKB">
        <authorList>
            <consortium name="Ensembl"/>
        </authorList>
    </citation>
    <scope>IDENTIFICATION</scope>
</reference>
<dbReference type="Proteomes" id="UP000694560">
    <property type="component" value="Unplaced"/>
</dbReference>
<keyword evidence="3" id="KW-1185">Reference proteome</keyword>
<protein>
    <submittedName>
        <fullName evidence="2">Uncharacterized protein</fullName>
    </submittedName>
</protein>
<feature type="region of interest" description="Disordered" evidence="1">
    <location>
        <begin position="171"/>
        <end position="443"/>
    </location>
</feature>
<dbReference type="Ensembl" id="ENSMCST00000016416.1">
    <property type="protein sequence ID" value="ENSMCSP00000016008.1"/>
    <property type="gene ID" value="ENSMCSG00000011260.1"/>
</dbReference>
<dbReference type="PANTHER" id="PTHR37346">
    <property type="entry name" value="PROLINE-RICH PROTEIN 19"/>
    <property type="match status" value="1"/>
</dbReference>
<feature type="compositionally biased region" description="Pro residues" evidence="1">
    <location>
        <begin position="287"/>
        <end position="312"/>
    </location>
</feature>
<feature type="compositionally biased region" description="Polar residues" evidence="1">
    <location>
        <begin position="393"/>
        <end position="404"/>
    </location>
</feature>
<dbReference type="AlphaFoldDB" id="A0A8C5U3K0"/>
<dbReference type="PANTHER" id="PTHR37346:SF1">
    <property type="entry name" value="PROLINE-RICH PROTEIN 19"/>
    <property type="match status" value="1"/>
</dbReference>
<reference evidence="2" key="1">
    <citation type="submission" date="2025-08" db="UniProtKB">
        <authorList>
            <consortium name="Ensembl"/>
        </authorList>
    </citation>
    <scope>IDENTIFICATION</scope>
</reference>
<dbReference type="Pfam" id="PF15455">
    <property type="entry name" value="Pro-rich_19"/>
    <property type="match status" value="1"/>
</dbReference>
<feature type="region of interest" description="Disordered" evidence="1">
    <location>
        <begin position="1"/>
        <end position="37"/>
    </location>
</feature>
<feature type="compositionally biased region" description="Basic and acidic residues" evidence="1">
    <location>
        <begin position="245"/>
        <end position="257"/>
    </location>
</feature>
<evidence type="ECO:0000256" key="1">
    <source>
        <dbReference type="SAM" id="MobiDB-lite"/>
    </source>
</evidence>
<organism evidence="2 3">
    <name type="scientific">Malurus cyaneus samueli</name>
    <dbReference type="NCBI Taxonomy" id="2593467"/>
    <lineage>
        <taxon>Eukaryota</taxon>
        <taxon>Metazoa</taxon>
        <taxon>Chordata</taxon>
        <taxon>Craniata</taxon>
        <taxon>Vertebrata</taxon>
        <taxon>Euteleostomi</taxon>
        <taxon>Archelosauria</taxon>
        <taxon>Archosauria</taxon>
        <taxon>Dinosauria</taxon>
        <taxon>Saurischia</taxon>
        <taxon>Theropoda</taxon>
        <taxon>Coelurosauria</taxon>
        <taxon>Aves</taxon>
        <taxon>Neognathae</taxon>
        <taxon>Neoaves</taxon>
        <taxon>Telluraves</taxon>
        <taxon>Australaves</taxon>
        <taxon>Passeriformes</taxon>
        <taxon>Meliphagoidea</taxon>
        <taxon>Maluridae</taxon>
        <taxon>Malurus</taxon>
    </lineage>
</organism>
<accession>A0A8C5U3K0</accession>
<dbReference type="OrthoDB" id="9451259at2759"/>
<name>A0A8C5U3K0_9PASS</name>